<feature type="non-terminal residue" evidence="2">
    <location>
        <position position="1"/>
    </location>
</feature>
<feature type="region of interest" description="Disordered" evidence="1">
    <location>
        <begin position="185"/>
        <end position="204"/>
    </location>
</feature>
<dbReference type="AlphaFoldDB" id="X0VH24"/>
<dbReference type="SUPFAM" id="SSF51126">
    <property type="entry name" value="Pectin lyase-like"/>
    <property type="match status" value="1"/>
</dbReference>
<comment type="caution">
    <text evidence="2">The sequence shown here is derived from an EMBL/GenBank/DDBJ whole genome shotgun (WGS) entry which is preliminary data.</text>
</comment>
<protein>
    <submittedName>
        <fullName evidence="2">Uncharacterized protein</fullName>
    </submittedName>
</protein>
<gene>
    <name evidence="2" type="ORF">S01H1_45259</name>
</gene>
<dbReference type="InterPro" id="IPR012334">
    <property type="entry name" value="Pectin_lyas_fold"/>
</dbReference>
<dbReference type="EMBL" id="BARS01028907">
    <property type="protein sequence ID" value="GAF99850.1"/>
    <property type="molecule type" value="Genomic_DNA"/>
</dbReference>
<evidence type="ECO:0000256" key="1">
    <source>
        <dbReference type="SAM" id="MobiDB-lite"/>
    </source>
</evidence>
<dbReference type="PANTHER" id="PTHR36453">
    <property type="entry name" value="SECRETED PROTEIN-RELATED"/>
    <property type="match status" value="1"/>
</dbReference>
<accession>X0VH24</accession>
<name>X0VH24_9ZZZZ</name>
<reference evidence="2" key="1">
    <citation type="journal article" date="2014" name="Front. Microbiol.">
        <title>High frequency of phylogenetically diverse reductive dehalogenase-homologous genes in deep subseafloor sedimentary metagenomes.</title>
        <authorList>
            <person name="Kawai M."/>
            <person name="Futagami T."/>
            <person name="Toyoda A."/>
            <person name="Takaki Y."/>
            <person name="Nishi S."/>
            <person name="Hori S."/>
            <person name="Arai W."/>
            <person name="Tsubouchi T."/>
            <person name="Morono Y."/>
            <person name="Uchiyama I."/>
            <person name="Ito T."/>
            <person name="Fujiyama A."/>
            <person name="Inagaki F."/>
            <person name="Takami H."/>
        </authorList>
    </citation>
    <scope>NUCLEOTIDE SEQUENCE</scope>
    <source>
        <strain evidence="2">Expedition CK06-06</strain>
    </source>
</reference>
<dbReference type="InterPro" id="IPR011050">
    <property type="entry name" value="Pectin_lyase_fold/virulence"/>
</dbReference>
<evidence type="ECO:0000313" key="2">
    <source>
        <dbReference type="EMBL" id="GAF99850.1"/>
    </source>
</evidence>
<dbReference type="Gene3D" id="2.160.20.10">
    <property type="entry name" value="Single-stranded right-handed beta-helix, Pectin lyase-like"/>
    <property type="match status" value="1"/>
</dbReference>
<sequence length="246" mass="27319">AIALRGEGEDCQISHNEIHTTPYSAVNCGGERMIIENNLIYDMMKELNDGGAIYCFSPIDLVLRGNIVRGSSGTRAHAYYLDEQAENCVVEKNLAIDTAWPSHNHMTKNCFIRNNVFIDSGTQLLTFPRSIGMTFEKNILIADEITFRIPVDGDIDSIMGWEYDGLSAMPNNILFSRSNRVALEERSQNGNIKSSPLEPREGTIYTDPMFADSESGDFAFKPGSPALKLGIEQIDVSRAGRTGSRW</sequence>
<proteinExistence type="predicted"/>
<organism evidence="2">
    <name type="scientific">marine sediment metagenome</name>
    <dbReference type="NCBI Taxonomy" id="412755"/>
    <lineage>
        <taxon>unclassified sequences</taxon>
        <taxon>metagenomes</taxon>
        <taxon>ecological metagenomes</taxon>
    </lineage>
</organism>
<dbReference type="PANTHER" id="PTHR36453:SF1">
    <property type="entry name" value="RIGHT HANDED BETA HELIX DOMAIN-CONTAINING PROTEIN"/>
    <property type="match status" value="1"/>
</dbReference>